<keyword evidence="1" id="KW-0812">Transmembrane</keyword>
<dbReference type="Pfam" id="PF10031">
    <property type="entry name" value="DUF2273"/>
    <property type="match status" value="1"/>
</dbReference>
<reference evidence="3" key="1">
    <citation type="journal article" date="2018" name="Sci. Rep.">
        <title>Lignite coal burning seam in the remote Altai Mountains harbors a hydrogen-driven thermophilic microbial community.</title>
        <authorList>
            <person name="Kadnikov V.V."/>
            <person name="Mardanov A.V."/>
            <person name="Ivasenko D.A."/>
            <person name="Antsiferov D.V."/>
            <person name="Beletsky A.V."/>
            <person name="Karnachuk O.V."/>
            <person name="Ravin N.V."/>
        </authorList>
    </citation>
    <scope>NUCLEOTIDE SEQUENCE [LARGE SCALE GENOMIC DNA]</scope>
</reference>
<name>A0A2R6Y394_9BACL</name>
<proteinExistence type="predicted"/>
<dbReference type="Proteomes" id="UP000244338">
    <property type="component" value="Unassembled WGS sequence"/>
</dbReference>
<accession>A0A2R6Y394</accession>
<keyword evidence="1" id="KW-0472">Membrane</keyword>
<protein>
    <recommendedName>
        <fullName evidence="4">Small integral membrane protein</fullName>
    </recommendedName>
</protein>
<evidence type="ECO:0008006" key="4">
    <source>
        <dbReference type="Google" id="ProtNLM"/>
    </source>
</evidence>
<evidence type="ECO:0000313" key="3">
    <source>
        <dbReference type="Proteomes" id="UP000244338"/>
    </source>
</evidence>
<sequence>MWEALRPHWGKILGTIYALILSFVYLFFGFGRMLVVALILALGYWVGGRLDGQEQMRDWLQKILPASFFDRDRPDRDR</sequence>
<organism evidence="2 3">
    <name type="scientific">Candidatus Carbonibacillus altaicus</name>
    <dbReference type="NCBI Taxonomy" id="2163959"/>
    <lineage>
        <taxon>Bacteria</taxon>
        <taxon>Bacillati</taxon>
        <taxon>Bacillota</taxon>
        <taxon>Bacilli</taxon>
        <taxon>Bacillales</taxon>
        <taxon>Candidatus Carbonibacillus</taxon>
    </lineage>
</organism>
<keyword evidence="1" id="KW-1133">Transmembrane helix</keyword>
<comment type="caution">
    <text evidence="2">The sequence shown here is derived from an EMBL/GenBank/DDBJ whole genome shotgun (WGS) entry which is preliminary data.</text>
</comment>
<dbReference type="InterPro" id="IPR018730">
    <property type="entry name" value="DUF2273"/>
</dbReference>
<gene>
    <name evidence="2" type="ORF">BSOLF_2182</name>
</gene>
<evidence type="ECO:0000313" key="2">
    <source>
        <dbReference type="EMBL" id="PTQ57150.1"/>
    </source>
</evidence>
<feature type="transmembrane region" description="Helical" evidence="1">
    <location>
        <begin position="16"/>
        <end position="47"/>
    </location>
</feature>
<evidence type="ECO:0000256" key="1">
    <source>
        <dbReference type="SAM" id="Phobius"/>
    </source>
</evidence>
<dbReference type="AlphaFoldDB" id="A0A2R6Y394"/>
<dbReference type="EMBL" id="PEBX01000012">
    <property type="protein sequence ID" value="PTQ57150.1"/>
    <property type="molecule type" value="Genomic_DNA"/>
</dbReference>